<sequence length="619" mass="69095">MDCSTLIVFILFLLFTPKLKAQQSYAGNSVMDCDNTDDAGPSPAFLYTCNGQKQSCKSFLIFKSQPPYDSLSAISNLTSSDPSELARINIISDNTLLLPQGKEVIVPVVCSCSGQYYEAKTSFTIPSIYDTYFTIANSTYQGLSTCNAMMSHNNYSALSLEPGLKLQVPLRCACPTRNQTLNGTKFLLTYLVSWDDSVSKISERFNVNAKSVLNANGFTEDDPTLFPFTTILIPLSVEPSSSQTRIHYPPPLMSPTVSPIHGKRRSKKVYIWIGIGVLVIVLCLIIFAVLFYHQKKGSEKKTGGKSKLDLQEELYVSIAKVDAGLKLYKYEELESATEDFSNKHWLGGSVYRGFLCGKVLVAIKKMRKDASEEVKLLQKINHFNLISLLGACEHCKDFYLVYEFMENGSLRDWLSCPQVLGWNHRVQIALDIANGLHYLHNFTSPAYVHKDIKSSNVLLNKDLRAKIANFSLARSAEKETYGFSSLKFAQVSKGYMAPEYIEYGLVTPAIDVYAFGVVMLELVTGKEAVFTEDGVEVLLSEAIFSVMEGGNGEVEPVGLIDPNLNLEHLMEFAVRLIKLSLACLAEEPEDRPRMPQVLSSVLKIQLDAKRKMQNFYVKY</sequence>
<comment type="subcellular location">
    <subcellularLocation>
        <location evidence="1">Cell membrane</location>
        <topology evidence="1">Single-pass membrane protein</topology>
    </subcellularLocation>
</comment>
<keyword evidence="4 11" id="KW-0732">Signal</keyword>
<dbReference type="PROSITE" id="PS50011">
    <property type="entry name" value="PROTEIN_KINASE_DOM"/>
    <property type="match status" value="1"/>
</dbReference>
<dbReference type="PROSITE" id="PS00108">
    <property type="entry name" value="PROTEIN_KINASE_ST"/>
    <property type="match status" value="1"/>
</dbReference>
<dbReference type="InterPro" id="IPR052611">
    <property type="entry name" value="Plant_RLK_LysM"/>
</dbReference>
<keyword evidence="2" id="KW-1003">Cell membrane</keyword>
<keyword evidence="3 10" id="KW-0812">Transmembrane</keyword>
<evidence type="ECO:0000256" key="6">
    <source>
        <dbReference type="ARBA" id="ARBA00022840"/>
    </source>
</evidence>
<keyword evidence="6" id="KW-0067">ATP-binding</keyword>
<dbReference type="InterPro" id="IPR008271">
    <property type="entry name" value="Ser/Thr_kinase_AS"/>
</dbReference>
<evidence type="ECO:0000256" key="11">
    <source>
        <dbReference type="SAM" id="SignalP"/>
    </source>
</evidence>
<proteinExistence type="predicted"/>
<evidence type="ECO:0000256" key="1">
    <source>
        <dbReference type="ARBA" id="ARBA00004162"/>
    </source>
</evidence>
<dbReference type="GO" id="GO:0005886">
    <property type="term" value="C:plasma membrane"/>
    <property type="evidence" value="ECO:0007669"/>
    <property type="project" value="UniProtKB-SubCell"/>
</dbReference>
<dbReference type="SMART" id="SM00257">
    <property type="entry name" value="LysM"/>
    <property type="match status" value="2"/>
</dbReference>
<evidence type="ECO:0000256" key="2">
    <source>
        <dbReference type="ARBA" id="ARBA00022475"/>
    </source>
</evidence>
<evidence type="ECO:0000256" key="10">
    <source>
        <dbReference type="SAM" id="Phobius"/>
    </source>
</evidence>
<name>A0AAW1YJC8_RUBAR</name>
<dbReference type="AlphaFoldDB" id="A0AAW1YJC8"/>
<dbReference type="InterPro" id="IPR056562">
    <property type="entry name" value="LysM2_CERK1_LYK3_4_5"/>
</dbReference>
<keyword evidence="15" id="KW-1185">Reference proteome</keyword>
<dbReference type="InterPro" id="IPR011009">
    <property type="entry name" value="Kinase-like_dom_sf"/>
</dbReference>
<dbReference type="FunFam" id="1.10.510.10:FF:000468">
    <property type="entry name" value="PTI1-like tyrosine-protein kinase 3"/>
    <property type="match status" value="1"/>
</dbReference>
<dbReference type="EMBL" id="JBEDUW010000001">
    <property type="protein sequence ID" value="KAK9948717.1"/>
    <property type="molecule type" value="Genomic_DNA"/>
</dbReference>
<dbReference type="Gene3D" id="3.10.350.10">
    <property type="entry name" value="LysM domain"/>
    <property type="match status" value="1"/>
</dbReference>
<evidence type="ECO:0000259" key="12">
    <source>
        <dbReference type="PROSITE" id="PS50011"/>
    </source>
</evidence>
<evidence type="ECO:0000313" key="14">
    <source>
        <dbReference type="EMBL" id="KAK9948717.1"/>
    </source>
</evidence>
<comment type="caution">
    <text evidence="14">The sequence shown here is derived from an EMBL/GenBank/DDBJ whole genome shotgun (WGS) entry which is preliminary data.</text>
</comment>
<feature type="chain" id="PRO_5043362933" description="LysM domain receptor-like kinase 4" evidence="11">
    <location>
        <begin position="22"/>
        <end position="619"/>
    </location>
</feature>
<dbReference type="SUPFAM" id="SSF56112">
    <property type="entry name" value="Protein kinase-like (PK-like)"/>
    <property type="match status" value="1"/>
</dbReference>
<evidence type="ECO:0000256" key="4">
    <source>
        <dbReference type="ARBA" id="ARBA00022729"/>
    </source>
</evidence>
<keyword evidence="9" id="KW-1015">Disulfide bond</keyword>
<evidence type="ECO:0000256" key="9">
    <source>
        <dbReference type="ARBA" id="ARBA00023157"/>
    </source>
</evidence>
<feature type="domain" description="LysM" evidence="13">
    <location>
        <begin position="188"/>
        <end position="233"/>
    </location>
</feature>
<evidence type="ECO:0000256" key="5">
    <source>
        <dbReference type="ARBA" id="ARBA00022741"/>
    </source>
</evidence>
<dbReference type="InterPro" id="IPR056561">
    <property type="entry name" value="NFP_LYK_LysM1"/>
</dbReference>
<dbReference type="GO" id="GO:0004672">
    <property type="term" value="F:protein kinase activity"/>
    <property type="evidence" value="ECO:0007669"/>
    <property type="project" value="InterPro"/>
</dbReference>
<evidence type="ECO:0000256" key="7">
    <source>
        <dbReference type="ARBA" id="ARBA00022989"/>
    </source>
</evidence>
<dbReference type="Proteomes" id="UP001457282">
    <property type="component" value="Unassembled WGS sequence"/>
</dbReference>
<dbReference type="InterPro" id="IPR001245">
    <property type="entry name" value="Ser-Thr/Tyr_kinase_cat_dom"/>
</dbReference>
<dbReference type="GO" id="GO:0051707">
    <property type="term" value="P:response to other organism"/>
    <property type="evidence" value="ECO:0007669"/>
    <property type="project" value="UniProtKB-ARBA"/>
</dbReference>
<keyword evidence="8 10" id="KW-0472">Membrane</keyword>
<evidence type="ECO:0000259" key="13">
    <source>
        <dbReference type="PROSITE" id="PS51782"/>
    </source>
</evidence>
<dbReference type="InterPro" id="IPR018392">
    <property type="entry name" value="LysM"/>
</dbReference>
<dbReference type="Gene3D" id="1.10.510.10">
    <property type="entry name" value="Transferase(Phosphotransferase) domain 1"/>
    <property type="match status" value="1"/>
</dbReference>
<accession>A0AAW1YJC8</accession>
<evidence type="ECO:0000256" key="3">
    <source>
        <dbReference type="ARBA" id="ARBA00022692"/>
    </source>
</evidence>
<dbReference type="Pfam" id="PF23473">
    <property type="entry name" value="LysM3_LYK4_5"/>
    <property type="match status" value="1"/>
</dbReference>
<dbReference type="InterPro" id="IPR056563">
    <property type="entry name" value="LysM3_LYK4_5"/>
</dbReference>
<dbReference type="SMART" id="SM00220">
    <property type="entry name" value="S_TKc"/>
    <property type="match status" value="1"/>
</dbReference>
<dbReference type="GO" id="GO:0005524">
    <property type="term" value="F:ATP binding"/>
    <property type="evidence" value="ECO:0007669"/>
    <property type="project" value="UniProtKB-KW"/>
</dbReference>
<organism evidence="14 15">
    <name type="scientific">Rubus argutus</name>
    <name type="common">Southern blackberry</name>
    <dbReference type="NCBI Taxonomy" id="59490"/>
    <lineage>
        <taxon>Eukaryota</taxon>
        <taxon>Viridiplantae</taxon>
        <taxon>Streptophyta</taxon>
        <taxon>Embryophyta</taxon>
        <taxon>Tracheophyta</taxon>
        <taxon>Spermatophyta</taxon>
        <taxon>Magnoliopsida</taxon>
        <taxon>eudicotyledons</taxon>
        <taxon>Gunneridae</taxon>
        <taxon>Pentapetalae</taxon>
        <taxon>rosids</taxon>
        <taxon>fabids</taxon>
        <taxon>Rosales</taxon>
        <taxon>Rosaceae</taxon>
        <taxon>Rosoideae</taxon>
        <taxon>Rosoideae incertae sedis</taxon>
        <taxon>Rubus</taxon>
    </lineage>
</organism>
<dbReference type="PANTHER" id="PTHR45927:SF5">
    <property type="entry name" value="PROTEIN KINASE DOMAIN-CONTAINING PROTEIN"/>
    <property type="match status" value="1"/>
</dbReference>
<dbReference type="Pfam" id="PF23472">
    <property type="entry name" value="LysM2_CERK1_LYK3_4_5"/>
    <property type="match status" value="1"/>
</dbReference>
<dbReference type="Pfam" id="PF23446">
    <property type="entry name" value="LysM1_NFP_LYK"/>
    <property type="match status" value="1"/>
</dbReference>
<evidence type="ECO:0008006" key="16">
    <source>
        <dbReference type="Google" id="ProtNLM"/>
    </source>
</evidence>
<reference evidence="14 15" key="1">
    <citation type="journal article" date="2023" name="G3 (Bethesda)">
        <title>A chromosome-length genome assembly and annotation of blackberry (Rubus argutus, cv. 'Hillquist').</title>
        <authorList>
            <person name="Bruna T."/>
            <person name="Aryal R."/>
            <person name="Dudchenko O."/>
            <person name="Sargent D.J."/>
            <person name="Mead D."/>
            <person name="Buti M."/>
            <person name="Cavallini A."/>
            <person name="Hytonen T."/>
            <person name="Andres J."/>
            <person name="Pham M."/>
            <person name="Weisz D."/>
            <person name="Mascagni F."/>
            <person name="Usai G."/>
            <person name="Natali L."/>
            <person name="Bassil N."/>
            <person name="Fernandez G.E."/>
            <person name="Lomsadze A."/>
            <person name="Armour M."/>
            <person name="Olukolu B."/>
            <person name="Poorten T."/>
            <person name="Britton C."/>
            <person name="Davik J."/>
            <person name="Ashrafi H."/>
            <person name="Aiden E.L."/>
            <person name="Borodovsky M."/>
            <person name="Worthington M."/>
        </authorList>
    </citation>
    <scope>NUCLEOTIDE SEQUENCE [LARGE SCALE GENOMIC DNA]</scope>
    <source>
        <strain evidence="14">PI 553951</strain>
    </source>
</reference>
<dbReference type="Pfam" id="PF07714">
    <property type="entry name" value="PK_Tyr_Ser-Thr"/>
    <property type="match status" value="1"/>
</dbReference>
<feature type="signal peptide" evidence="11">
    <location>
        <begin position="1"/>
        <end position="21"/>
    </location>
</feature>
<dbReference type="InterPro" id="IPR036779">
    <property type="entry name" value="LysM_dom_sf"/>
</dbReference>
<dbReference type="Gene3D" id="3.30.200.20">
    <property type="entry name" value="Phosphorylase Kinase, domain 1"/>
    <property type="match status" value="1"/>
</dbReference>
<protein>
    <recommendedName>
        <fullName evidence="16">LysM domain receptor-like kinase 4</fullName>
    </recommendedName>
</protein>
<evidence type="ECO:0000256" key="8">
    <source>
        <dbReference type="ARBA" id="ARBA00023136"/>
    </source>
</evidence>
<keyword evidence="7 10" id="KW-1133">Transmembrane helix</keyword>
<keyword evidence="5" id="KW-0547">Nucleotide-binding</keyword>
<feature type="transmembrane region" description="Helical" evidence="10">
    <location>
        <begin position="269"/>
        <end position="292"/>
    </location>
</feature>
<feature type="domain" description="Protein kinase" evidence="12">
    <location>
        <begin position="267"/>
        <end position="616"/>
    </location>
</feature>
<dbReference type="PROSITE" id="PS51782">
    <property type="entry name" value="LYSM"/>
    <property type="match status" value="1"/>
</dbReference>
<evidence type="ECO:0000313" key="15">
    <source>
        <dbReference type="Proteomes" id="UP001457282"/>
    </source>
</evidence>
<dbReference type="PANTHER" id="PTHR45927">
    <property type="entry name" value="LYSM-DOMAIN RECEPTOR-LIKE KINASE-RELATED"/>
    <property type="match status" value="1"/>
</dbReference>
<gene>
    <name evidence="14" type="ORF">M0R45_004282</name>
</gene>
<dbReference type="InterPro" id="IPR000719">
    <property type="entry name" value="Prot_kinase_dom"/>
</dbReference>